<dbReference type="EMBL" id="CAWUHD010000068">
    <property type="protein sequence ID" value="CAK7226812.1"/>
    <property type="molecule type" value="Genomic_DNA"/>
</dbReference>
<comment type="similarity">
    <text evidence="1 7">Belongs to the peptidase M3 family.</text>
</comment>
<evidence type="ECO:0000256" key="1">
    <source>
        <dbReference type="ARBA" id="ARBA00006040"/>
    </source>
</evidence>
<evidence type="ECO:0000256" key="6">
    <source>
        <dbReference type="ARBA" id="ARBA00023049"/>
    </source>
</evidence>
<dbReference type="Gene3D" id="3.40.390.10">
    <property type="entry name" value="Collagenase (Catalytic Domain)"/>
    <property type="match status" value="1"/>
</dbReference>
<evidence type="ECO:0000256" key="3">
    <source>
        <dbReference type="ARBA" id="ARBA00022723"/>
    </source>
</evidence>
<dbReference type="InterPro" id="IPR024077">
    <property type="entry name" value="Neurolysin/TOP_dom2"/>
</dbReference>
<dbReference type="InterPro" id="IPR024080">
    <property type="entry name" value="Neurolysin/TOP_N"/>
</dbReference>
<evidence type="ECO:0000313" key="9">
    <source>
        <dbReference type="EMBL" id="CAK7226812.1"/>
    </source>
</evidence>
<dbReference type="PANTHER" id="PTHR11804">
    <property type="entry name" value="PROTEASE M3 THIMET OLIGOPEPTIDASE-RELATED"/>
    <property type="match status" value="1"/>
</dbReference>
<comment type="cofactor">
    <cofactor evidence="7">
        <name>Zn(2+)</name>
        <dbReference type="ChEBI" id="CHEBI:29105"/>
    </cofactor>
    <text evidence="7">Binds 1 zinc ion.</text>
</comment>
<evidence type="ECO:0000256" key="7">
    <source>
        <dbReference type="RuleBase" id="RU003435"/>
    </source>
</evidence>
<keyword evidence="10" id="KW-1185">Reference proteome</keyword>
<evidence type="ECO:0000313" key="10">
    <source>
        <dbReference type="Proteomes" id="UP001642482"/>
    </source>
</evidence>
<evidence type="ECO:0000256" key="5">
    <source>
        <dbReference type="ARBA" id="ARBA00022833"/>
    </source>
</evidence>
<dbReference type="PANTHER" id="PTHR11804:SF84">
    <property type="entry name" value="SACCHAROLYSIN"/>
    <property type="match status" value="1"/>
</dbReference>
<dbReference type="InterPro" id="IPR045090">
    <property type="entry name" value="Pept_M3A_M3B"/>
</dbReference>
<dbReference type="Proteomes" id="UP001642482">
    <property type="component" value="Unassembled WGS sequence"/>
</dbReference>
<dbReference type="SUPFAM" id="SSF55486">
    <property type="entry name" value="Metalloproteases ('zincins'), catalytic domain"/>
    <property type="match status" value="1"/>
</dbReference>
<evidence type="ECO:0000259" key="8">
    <source>
        <dbReference type="Pfam" id="PF01432"/>
    </source>
</evidence>
<keyword evidence="4 7" id="KW-0378">Hydrolase</keyword>
<feature type="domain" description="Peptidase M3A/M3B catalytic" evidence="8">
    <location>
        <begin position="205"/>
        <end position="418"/>
    </location>
</feature>
<reference evidence="9 10" key="1">
    <citation type="submission" date="2024-01" db="EMBL/GenBank/DDBJ databases">
        <authorList>
            <person name="Allen C."/>
            <person name="Tagirdzhanova G."/>
        </authorList>
    </citation>
    <scope>NUCLEOTIDE SEQUENCE [LARGE SCALE GENOMIC DNA]</scope>
</reference>
<evidence type="ECO:0000256" key="2">
    <source>
        <dbReference type="ARBA" id="ARBA00022670"/>
    </source>
</evidence>
<comment type="caution">
    <text evidence="9">The sequence shown here is derived from an EMBL/GenBank/DDBJ whole genome shotgun (WGS) entry which is preliminary data.</text>
</comment>
<keyword evidence="6 7" id="KW-0482">Metalloprotease</keyword>
<dbReference type="InterPro" id="IPR024079">
    <property type="entry name" value="MetalloPept_cat_dom_sf"/>
</dbReference>
<organism evidence="9 10">
    <name type="scientific">Sporothrix eucalyptigena</name>
    <dbReference type="NCBI Taxonomy" id="1812306"/>
    <lineage>
        <taxon>Eukaryota</taxon>
        <taxon>Fungi</taxon>
        <taxon>Dikarya</taxon>
        <taxon>Ascomycota</taxon>
        <taxon>Pezizomycotina</taxon>
        <taxon>Sordariomycetes</taxon>
        <taxon>Sordariomycetidae</taxon>
        <taxon>Ophiostomatales</taxon>
        <taxon>Ophiostomataceae</taxon>
        <taxon>Sporothrix</taxon>
    </lineage>
</organism>
<dbReference type="InterPro" id="IPR001567">
    <property type="entry name" value="Pept_M3A_M3B_dom"/>
</dbReference>
<dbReference type="Gene3D" id="1.20.1050.40">
    <property type="entry name" value="Endopeptidase. Chain P, domain 1"/>
    <property type="match status" value="1"/>
</dbReference>
<proteinExistence type="inferred from homology"/>
<sequence length="424" mass="49061">MPRLIAATDVIPTIKDIVADYQAVRDAIIRKVTPETACFTNTIQPLIDVQNRNNGKISIIAMLQYASPDQAVRDASEEALKLLSDCESEGTTRADLFLLIKAVKEKGELLDVESQKFVDETFKDYTRCGHGLLSAEQIEDYLRIRNEIDVRRRQFARNIMDDTGGMWFSEADLDGVPEADMKRFTHEEDRGYFISFRYHDLDPVLKFAKNPATRKRLNVANKKKLALNVGIFQDVILRRDSNARLLGYPSHAAFRLERRVAKTTKWVHAFLERLKSVLLPQGKIEMQQLVARKKAYLETSKYRDQDEKPDIMFPWDFGFYSRLAEEELSVDHIAIAEYFPLQHTVASMLEIFTHCLQLRFDKIADEHRAPVIWHDDVEVWSVWNKSVEAGTEFIGYLYMDLLSRENKYRGSQDVNLQGRQAARF</sequence>
<dbReference type="Gene3D" id="1.10.1370.10">
    <property type="entry name" value="Neurolysin, domain 3"/>
    <property type="match status" value="1"/>
</dbReference>
<gene>
    <name evidence="9" type="ORF">SEUCBS140593_006369</name>
</gene>
<keyword evidence="3 7" id="KW-0479">Metal-binding</keyword>
<evidence type="ECO:0000256" key="4">
    <source>
        <dbReference type="ARBA" id="ARBA00022801"/>
    </source>
</evidence>
<accession>A0ABP0C490</accession>
<keyword evidence="5 7" id="KW-0862">Zinc</keyword>
<dbReference type="Pfam" id="PF01432">
    <property type="entry name" value="Peptidase_M3"/>
    <property type="match status" value="1"/>
</dbReference>
<name>A0ABP0C490_9PEZI</name>
<protein>
    <recommendedName>
        <fullName evidence="8">Peptidase M3A/M3B catalytic domain-containing protein</fullName>
    </recommendedName>
</protein>
<keyword evidence="2 7" id="KW-0645">Protease</keyword>